<name>A0A811R2Q1_9POAL</name>
<sequence length="83" mass="9345">MASSTKTSRLLATLWLTLLLVVSTEKLSVDRAQLVLAFRLRLRTERPHVPDGCIDHVLLGRKRCQDDANGQYGSRTNHKKCAN</sequence>
<evidence type="ECO:0008006" key="4">
    <source>
        <dbReference type="Google" id="ProtNLM"/>
    </source>
</evidence>
<evidence type="ECO:0000313" key="2">
    <source>
        <dbReference type="EMBL" id="CAD6264049.1"/>
    </source>
</evidence>
<gene>
    <name evidence="2" type="ORF">NCGR_LOCUS47354</name>
</gene>
<accession>A0A811R2Q1</accession>
<keyword evidence="1" id="KW-0732">Signal</keyword>
<feature type="signal peptide" evidence="1">
    <location>
        <begin position="1"/>
        <end position="24"/>
    </location>
</feature>
<feature type="chain" id="PRO_5032669616" description="Secreted protein" evidence="1">
    <location>
        <begin position="25"/>
        <end position="83"/>
    </location>
</feature>
<dbReference type="EMBL" id="CAJGYO010000012">
    <property type="protein sequence ID" value="CAD6264049.1"/>
    <property type="molecule type" value="Genomic_DNA"/>
</dbReference>
<evidence type="ECO:0000313" key="3">
    <source>
        <dbReference type="Proteomes" id="UP000604825"/>
    </source>
</evidence>
<keyword evidence="3" id="KW-1185">Reference proteome</keyword>
<protein>
    <recommendedName>
        <fullName evidence="4">Secreted protein</fullName>
    </recommendedName>
</protein>
<comment type="caution">
    <text evidence="2">The sequence shown here is derived from an EMBL/GenBank/DDBJ whole genome shotgun (WGS) entry which is preliminary data.</text>
</comment>
<dbReference type="Proteomes" id="UP000604825">
    <property type="component" value="Unassembled WGS sequence"/>
</dbReference>
<evidence type="ECO:0000256" key="1">
    <source>
        <dbReference type="SAM" id="SignalP"/>
    </source>
</evidence>
<proteinExistence type="predicted"/>
<reference evidence="2" key="1">
    <citation type="submission" date="2020-10" db="EMBL/GenBank/DDBJ databases">
        <authorList>
            <person name="Han B."/>
            <person name="Lu T."/>
            <person name="Zhao Q."/>
            <person name="Huang X."/>
            <person name="Zhao Y."/>
        </authorList>
    </citation>
    <scope>NUCLEOTIDE SEQUENCE</scope>
</reference>
<dbReference type="AlphaFoldDB" id="A0A811R2Q1"/>
<organism evidence="2 3">
    <name type="scientific">Miscanthus lutarioriparius</name>
    <dbReference type="NCBI Taxonomy" id="422564"/>
    <lineage>
        <taxon>Eukaryota</taxon>
        <taxon>Viridiplantae</taxon>
        <taxon>Streptophyta</taxon>
        <taxon>Embryophyta</taxon>
        <taxon>Tracheophyta</taxon>
        <taxon>Spermatophyta</taxon>
        <taxon>Magnoliopsida</taxon>
        <taxon>Liliopsida</taxon>
        <taxon>Poales</taxon>
        <taxon>Poaceae</taxon>
        <taxon>PACMAD clade</taxon>
        <taxon>Panicoideae</taxon>
        <taxon>Andropogonodae</taxon>
        <taxon>Andropogoneae</taxon>
        <taxon>Saccharinae</taxon>
        <taxon>Miscanthus</taxon>
    </lineage>
</organism>